<evidence type="ECO:0000256" key="1">
    <source>
        <dbReference type="SAM" id="MobiDB-lite"/>
    </source>
</evidence>
<proteinExistence type="predicted"/>
<evidence type="ECO:0000313" key="3">
    <source>
        <dbReference type="Proteomes" id="UP001215280"/>
    </source>
</evidence>
<accession>A0AAD7ITE7</accession>
<feature type="compositionally biased region" description="Low complexity" evidence="1">
    <location>
        <begin position="137"/>
        <end position="156"/>
    </location>
</feature>
<gene>
    <name evidence="2" type="ORF">DFH07DRAFT_1062507</name>
</gene>
<dbReference type="EMBL" id="JARJLG010000089">
    <property type="protein sequence ID" value="KAJ7748486.1"/>
    <property type="molecule type" value="Genomic_DNA"/>
</dbReference>
<protein>
    <submittedName>
        <fullName evidence="2">Uncharacterized protein</fullName>
    </submittedName>
</protein>
<evidence type="ECO:0000313" key="2">
    <source>
        <dbReference type="EMBL" id="KAJ7748486.1"/>
    </source>
</evidence>
<name>A0AAD7ITE7_9AGAR</name>
<dbReference type="AlphaFoldDB" id="A0AAD7ITE7"/>
<keyword evidence="3" id="KW-1185">Reference proteome</keyword>
<feature type="compositionally biased region" description="Low complexity" evidence="1">
    <location>
        <begin position="175"/>
        <end position="195"/>
    </location>
</feature>
<feature type="compositionally biased region" description="Polar residues" evidence="1">
    <location>
        <begin position="14"/>
        <end position="24"/>
    </location>
</feature>
<feature type="compositionally biased region" description="Low complexity" evidence="1">
    <location>
        <begin position="375"/>
        <end position="401"/>
    </location>
</feature>
<dbReference type="Proteomes" id="UP001215280">
    <property type="component" value="Unassembled WGS sequence"/>
</dbReference>
<feature type="region of interest" description="Disordered" evidence="1">
    <location>
        <begin position="1"/>
        <end position="38"/>
    </location>
</feature>
<feature type="region of interest" description="Disordered" evidence="1">
    <location>
        <begin position="136"/>
        <end position="211"/>
    </location>
</feature>
<organism evidence="2 3">
    <name type="scientific">Mycena maculata</name>
    <dbReference type="NCBI Taxonomy" id="230809"/>
    <lineage>
        <taxon>Eukaryota</taxon>
        <taxon>Fungi</taxon>
        <taxon>Dikarya</taxon>
        <taxon>Basidiomycota</taxon>
        <taxon>Agaricomycotina</taxon>
        <taxon>Agaricomycetes</taxon>
        <taxon>Agaricomycetidae</taxon>
        <taxon>Agaricales</taxon>
        <taxon>Marasmiineae</taxon>
        <taxon>Mycenaceae</taxon>
        <taxon>Mycena</taxon>
    </lineage>
</organism>
<comment type="caution">
    <text evidence="2">The sequence shown here is derived from an EMBL/GenBank/DDBJ whole genome shotgun (WGS) entry which is preliminary data.</text>
</comment>
<reference evidence="2" key="1">
    <citation type="submission" date="2023-03" db="EMBL/GenBank/DDBJ databases">
        <title>Massive genome expansion in bonnet fungi (Mycena s.s.) driven by repeated elements and novel gene families across ecological guilds.</title>
        <authorList>
            <consortium name="Lawrence Berkeley National Laboratory"/>
            <person name="Harder C.B."/>
            <person name="Miyauchi S."/>
            <person name="Viragh M."/>
            <person name="Kuo A."/>
            <person name="Thoen E."/>
            <person name="Andreopoulos B."/>
            <person name="Lu D."/>
            <person name="Skrede I."/>
            <person name="Drula E."/>
            <person name="Henrissat B."/>
            <person name="Morin E."/>
            <person name="Kohler A."/>
            <person name="Barry K."/>
            <person name="LaButti K."/>
            <person name="Morin E."/>
            <person name="Salamov A."/>
            <person name="Lipzen A."/>
            <person name="Mereny Z."/>
            <person name="Hegedus B."/>
            <person name="Baldrian P."/>
            <person name="Stursova M."/>
            <person name="Weitz H."/>
            <person name="Taylor A."/>
            <person name="Grigoriev I.V."/>
            <person name="Nagy L.G."/>
            <person name="Martin F."/>
            <person name="Kauserud H."/>
        </authorList>
    </citation>
    <scope>NUCLEOTIDE SEQUENCE</scope>
    <source>
        <strain evidence="2">CBHHK188m</strain>
    </source>
</reference>
<sequence length="475" mass="49188">MAPKPRPVPRKTALSKNPPSTSVKLEQDAKAMPPPPVPPAPGILVPEVTALATCLRNAVVKTGQLYGFYADTRKLGIQNYAPAPPQSLTAALGREVEKYDQLCDSIESQLAPISVLQRDLAREERRIKEAEAEAEAKANAIAGRTRSASRSPTSTRIPLPAIDLTAANRDSSSRPSTADPALSPPLSSSSITGPGRRSTISMNALQRPGPPLKLDLSAVRITAEEASLFTHGLASPVTLAPRSARPFGPNELPPDLMAALASASSSDAARPVDIDLTGADDPHPDVEMTSVGNTADKPIELDLDAMEIDMAMSDLFGDADSASNNGGSAVEGLFTPVIPVPDMVHSLGDTKVKEEEESFLSALGGGSDDIFASLGANPHGGAHSAASGSAPPGSMSTPSPGNLLASFSHMGDSSESGHASNLPGEGAPSYDLDSLDLSNLSPGFFGDVQNSDMAFDMEELLSMGGGDQTTETQPT</sequence>
<feature type="region of interest" description="Disordered" evidence="1">
    <location>
        <begin position="374"/>
        <end position="427"/>
    </location>
</feature>